<evidence type="ECO:0000256" key="2">
    <source>
        <dbReference type="ARBA" id="ARBA00005695"/>
    </source>
</evidence>
<reference evidence="7 8" key="1">
    <citation type="submission" date="2019-06" db="EMBL/GenBank/DDBJ databases">
        <title>Sequencing the genomes of 1000 actinobacteria strains.</title>
        <authorList>
            <person name="Klenk H.-P."/>
        </authorList>
    </citation>
    <scope>NUCLEOTIDE SEQUENCE [LARGE SCALE GENOMIC DNA]</scope>
    <source>
        <strain evidence="7 8">DSM 105492</strain>
    </source>
</reference>
<evidence type="ECO:0000256" key="4">
    <source>
        <dbReference type="ARBA" id="ARBA00022729"/>
    </source>
</evidence>
<dbReference type="PIRSF" id="PIRSF002741">
    <property type="entry name" value="MppA"/>
    <property type="match status" value="1"/>
</dbReference>
<dbReference type="InterPro" id="IPR039424">
    <property type="entry name" value="SBP_5"/>
</dbReference>
<dbReference type="GO" id="GO:0030313">
    <property type="term" value="C:cell envelope"/>
    <property type="evidence" value="ECO:0007669"/>
    <property type="project" value="UniProtKB-SubCell"/>
</dbReference>
<gene>
    <name evidence="7" type="ORF">FB391_0114</name>
</gene>
<dbReference type="RefSeq" id="WP_141892374.1">
    <property type="nucleotide sequence ID" value="NZ_BAABLH010000013.1"/>
</dbReference>
<organism evidence="7 8">
    <name type="scientific">Microbacterium kyungheense</name>
    <dbReference type="NCBI Taxonomy" id="1263636"/>
    <lineage>
        <taxon>Bacteria</taxon>
        <taxon>Bacillati</taxon>
        <taxon>Actinomycetota</taxon>
        <taxon>Actinomycetes</taxon>
        <taxon>Micrococcales</taxon>
        <taxon>Microbacteriaceae</taxon>
        <taxon>Microbacterium</taxon>
    </lineage>
</organism>
<name>A0A543FJ09_9MICO</name>
<dbReference type="OrthoDB" id="3225986at2"/>
<dbReference type="SUPFAM" id="SSF53850">
    <property type="entry name" value="Periplasmic binding protein-like II"/>
    <property type="match status" value="1"/>
</dbReference>
<dbReference type="PANTHER" id="PTHR30290">
    <property type="entry name" value="PERIPLASMIC BINDING COMPONENT OF ABC TRANSPORTER"/>
    <property type="match status" value="1"/>
</dbReference>
<comment type="subcellular location">
    <subcellularLocation>
        <location evidence="1">Cell envelope</location>
    </subcellularLocation>
</comment>
<proteinExistence type="inferred from homology"/>
<dbReference type="Gene3D" id="3.40.190.10">
    <property type="entry name" value="Periplasmic binding protein-like II"/>
    <property type="match status" value="1"/>
</dbReference>
<dbReference type="GO" id="GO:0042597">
    <property type="term" value="C:periplasmic space"/>
    <property type="evidence" value="ECO:0007669"/>
    <property type="project" value="UniProtKB-ARBA"/>
</dbReference>
<dbReference type="Gene3D" id="3.10.105.10">
    <property type="entry name" value="Dipeptide-binding Protein, Domain 3"/>
    <property type="match status" value="1"/>
</dbReference>
<dbReference type="PANTHER" id="PTHR30290:SF10">
    <property type="entry name" value="PERIPLASMIC OLIGOPEPTIDE-BINDING PROTEIN-RELATED"/>
    <property type="match status" value="1"/>
</dbReference>
<evidence type="ECO:0000313" key="7">
    <source>
        <dbReference type="EMBL" id="TQM33831.1"/>
    </source>
</evidence>
<dbReference type="Proteomes" id="UP000320235">
    <property type="component" value="Unassembled WGS sequence"/>
</dbReference>
<comment type="similarity">
    <text evidence="2">Belongs to the bacterial solute-binding protein 5 family.</text>
</comment>
<evidence type="ECO:0000256" key="3">
    <source>
        <dbReference type="ARBA" id="ARBA00022448"/>
    </source>
</evidence>
<dbReference type="AlphaFoldDB" id="A0A543FJ09"/>
<feature type="chain" id="PRO_5038940486" evidence="5">
    <location>
        <begin position="32"/>
        <end position="516"/>
    </location>
</feature>
<dbReference type="InterPro" id="IPR000914">
    <property type="entry name" value="SBP_5_dom"/>
</dbReference>
<dbReference type="Pfam" id="PF00496">
    <property type="entry name" value="SBP_bac_5"/>
    <property type="match status" value="1"/>
</dbReference>
<feature type="domain" description="Solute-binding protein family 5" evidence="6">
    <location>
        <begin position="89"/>
        <end position="432"/>
    </location>
</feature>
<dbReference type="GO" id="GO:1904680">
    <property type="term" value="F:peptide transmembrane transporter activity"/>
    <property type="evidence" value="ECO:0007669"/>
    <property type="project" value="TreeGrafter"/>
</dbReference>
<accession>A0A543FJ09</accession>
<evidence type="ECO:0000256" key="5">
    <source>
        <dbReference type="SAM" id="SignalP"/>
    </source>
</evidence>
<evidence type="ECO:0000256" key="1">
    <source>
        <dbReference type="ARBA" id="ARBA00004196"/>
    </source>
</evidence>
<feature type="signal peptide" evidence="5">
    <location>
        <begin position="1"/>
        <end position="31"/>
    </location>
</feature>
<keyword evidence="8" id="KW-1185">Reference proteome</keyword>
<protein>
    <submittedName>
        <fullName evidence="7">Peptide/nickel transport system substrate-binding protein</fullName>
    </submittedName>
</protein>
<dbReference type="InterPro" id="IPR030678">
    <property type="entry name" value="Peptide/Ni-bd"/>
</dbReference>
<dbReference type="GO" id="GO:0043190">
    <property type="term" value="C:ATP-binding cassette (ABC) transporter complex"/>
    <property type="evidence" value="ECO:0007669"/>
    <property type="project" value="InterPro"/>
</dbReference>
<dbReference type="EMBL" id="VFPE01000001">
    <property type="protein sequence ID" value="TQM33831.1"/>
    <property type="molecule type" value="Genomic_DNA"/>
</dbReference>
<evidence type="ECO:0000259" key="6">
    <source>
        <dbReference type="Pfam" id="PF00496"/>
    </source>
</evidence>
<comment type="caution">
    <text evidence="7">The sequence shown here is derived from an EMBL/GenBank/DDBJ whole genome shotgun (WGS) entry which is preliminary data.</text>
</comment>
<dbReference type="GO" id="GO:0015833">
    <property type="term" value="P:peptide transport"/>
    <property type="evidence" value="ECO:0007669"/>
    <property type="project" value="TreeGrafter"/>
</dbReference>
<keyword evidence="3" id="KW-0813">Transport</keyword>
<evidence type="ECO:0000313" key="8">
    <source>
        <dbReference type="Proteomes" id="UP000320235"/>
    </source>
</evidence>
<sequence>MAPSLHPRRPLRAALAALAAGALALSLTACATGAAGGTASDAASDDVYRLPITDPGSEIDPLTVADYNAQIISGLVTEPLISLDAAGDLNPRLATDWSASDDGLTWTVTLRDAAVFNDGTPVTSADVVATFQSITAEDSQSPGRSAFDGILDTVAPDGDEAVLFTLVRPFSDFPLLLTGTNTGILPADYEPGTWLDNPVGAGQFLLKDYTVGKGATYVKNPQYWNAAAIELDGVELKVYGDTQATLLAFQAGEIDRIALTSDVAATVDASKYDTISSGYNKIDGIFLDVTAAPFDDPTAREAFAWAVDRQGLVDDVYQGNADIADDVTFFPDYEPQPAGLEQREQDLDKVADLLDGRTLSFTITTDNQLFGEVLQQQLNAVPGFDVDLDVLTGEQYYAEGDDTPWLTAGVTVTNWAKRVPSQYVSLIYAADSAWNASHYSNPELEQLTAQFDATTDADERQQLADRIAEIQWTDLPVIVPAFSKAQSLQDKRVQGEFAGALDFYTGYDFSGISIED</sequence>
<keyword evidence="4 5" id="KW-0732">Signal</keyword>